<keyword evidence="2" id="KW-0805">Transcription regulation</keyword>
<dbReference type="InterPro" id="IPR005119">
    <property type="entry name" value="LysR_subst-bd"/>
</dbReference>
<evidence type="ECO:0000256" key="2">
    <source>
        <dbReference type="ARBA" id="ARBA00023015"/>
    </source>
</evidence>
<evidence type="ECO:0000256" key="3">
    <source>
        <dbReference type="ARBA" id="ARBA00023125"/>
    </source>
</evidence>
<accession>A0ABS8YLD8</accession>
<evidence type="ECO:0000313" key="7">
    <source>
        <dbReference type="Proteomes" id="UP001199916"/>
    </source>
</evidence>
<keyword evidence="3" id="KW-0238">DNA-binding</keyword>
<dbReference type="Pfam" id="PF03466">
    <property type="entry name" value="LysR_substrate"/>
    <property type="match status" value="1"/>
</dbReference>
<dbReference type="PRINTS" id="PR00039">
    <property type="entry name" value="HTHLYSR"/>
</dbReference>
<sequence length="295" mass="33158">MMVDTLKVYVTVVEQSNFSRAAKVLNLSQPGVSLHIRNLENEFGVKLIHRSSKHVKMTEAGEILYERAKQMLSLFDTAKEEIHLLRDEVTGSLKIGASYTIGEYILPRLIAEFAQQYPQVDVHATIANTEDIAQAIRSNELDIGLVEGKVDYADIQVKHPFMEDEMVLVVPPDHSLCSTRTADAAMLQHQVWILRENGSGTRSYCDQFIKDLGLAVKRTFVFNSNQGVKEAVMAGLGAALLSRWVIRKELEAGELCSIQVKGARITRQFFILQDTKTSSTMAMKMFVQKLRQLNI</sequence>
<dbReference type="Proteomes" id="UP001199916">
    <property type="component" value="Unassembled WGS sequence"/>
</dbReference>
<proteinExistence type="inferred from homology"/>
<dbReference type="Gene3D" id="3.40.190.290">
    <property type="match status" value="1"/>
</dbReference>
<gene>
    <name evidence="6" type="ORF">LQV63_17830</name>
</gene>
<dbReference type="SUPFAM" id="SSF53850">
    <property type="entry name" value="Periplasmic binding protein-like II"/>
    <property type="match status" value="1"/>
</dbReference>
<organism evidence="6 7">
    <name type="scientific">Paenibacillus profundus</name>
    <dbReference type="NCBI Taxonomy" id="1173085"/>
    <lineage>
        <taxon>Bacteria</taxon>
        <taxon>Bacillati</taxon>
        <taxon>Bacillota</taxon>
        <taxon>Bacilli</taxon>
        <taxon>Bacillales</taxon>
        <taxon>Paenibacillaceae</taxon>
        <taxon>Paenibacillus</taxon>
    </lineage>
</organism>
<dbReference type="Gene3D" id="1.10.10.10">
    <property type="entry name" value="Winged helix-like DNA-binding domain superfamily/Winged helix DNA-binding domain"/>
    <property type="match status" value="1"/>
</dbReference>
<comment type="caution">
    <text evidence="6">The sequence shown here is derived from an EMBL/GenBank/DDBJ whole genome shotgun (WGS) entry which is preliminary data.</text>
</comment>
<dbReference type="Pfam" id="PF00126">
    <property type="entry name" value="HTH_1"/>
    <property type="match status" value="1"/>
</dbReference>
<dbReference type="InterPro" id="IPR000847">
    <property type="entry name" value="LysR_HTH_N"/>
</dbReference>
<dbReference type="RefSeq" id="WP_233697766.1">
    <property type="nucleotide sequence ID" value="NZ_JAJNBZ010000015.1"/>
</dbReference>
<dbReference type="PROSITE" id="PS50931">
    <property type="entry name" value="HTH_LYSR"/>
    <property type="match status" value="1"/>
</dbReference>
<dbReference type="PANTHER" id="PTHR30126:SF39">
    <property type="entry name" value="HTH-TYPE TRANSCRIPTIONAL REGULATOR CYSL"/>
    <property type="match status" value="1"/>
</dbReference>
<reference evidence="6 7" key="1">
    <citation type="submission" date="2021-11" db="EMBL/GenBank/DDBJ databases">
        <title>Draft genome sequence of Paenibacillus profundus YoMME, a new Gram-positive bacteria with exoelectrogenic properties.</title>
        <authorList>
            <person name="Hubenova Y."/>
            <person name="Hubenova E."/>
            <person name="Manasiev Y."/>
            <person name="Peykov S."/>
            <person name="Mitov M."/>
        </authorList>
    </citation>
    <scope>NUCLEOTIDE SEQUENCE [LARGE SCALE GENOMIC DNA]</scope>
    <source>
        <strain evidence="6 7">YoMME</strain>
    </source>
</reference>
<keyword evidence="4" id="KW-0804">Transcription</keyword>
<evidence type="ECO:0000256" key="4">
    <source>
        <dbReference type="ARBA" id="ARBA00023163"/>
    </source>
</evidence>
<comment type="similarity">
    <text evidence="1">Belongs to the LysR transcriptional regulatory family.</text>
</comment>
<dbReference type="CDD" id="cd08420">
    <property type="entry name" value="PBP2_CysL_like"/>
    <property type="match status" value="1"/>
</dbReference>
<keyword evidence="7" id="KW-1185">Reference proteome</keyword>
<evidence type="ECO:0000313" key="6">
    <source>
        <dbReference type="EMBL" id="MCE5171165.1"/>
    </source>
</evidence>
<dbReference type="InterPro" id="IPR036390">
    <property type="entry name" value="WH_DNA-bd_sf"/>
</dbReference>
<name>A0ABS8YLD8_9BACL</name>
<dbReference type="InterPro" id="IPR036388">
    <property type="entry name" value="WH-like_DNA-bd_sf"/>
</dbReference>
<dbReference type="EMBL" id="JAJNBZ010000015">
    <property type="protein sequence ID" value="MCE5171165.1"/>
    <property type="molecule type" value="Genomic_DNA"/>
</dbReference>
<evidence type="ECO:0000259" key="5">
    <source>
        <dbReference type="PROSITE" id="PS50931"/>
    </source>
</evidence>
<dbReference type="PANTHER" id="PTHR30126">
    <property type="entry name" value="HTH-TYPE TRANSCRIPTIONAL REGULATOR"/>
    <property type="match status" value="1"/>
</dbReference>
<feature type="domain" description="HTH lysR-type" evidence="5">
    <location>
        <begin position="1"/>
        <end position="58"/>
    </location>
</feature>
<protein>
    <submittedName>
        <fullName evidence="6">LysR substrate-binding domain-containing protein</fullName>
    </submittedName>
</protein>
<evidence type="ECO:0000256" key="1">
    <source>
        <dbReference type="ARBA" id="ARBA00009437"/>
    </source>
</evidence>
<dbReference type="SUPFAM" id="SSF46785">
    <property type="entry name" value="Winged helix' DNA-binding domain"/>
    <property type="match status" value="1"/>
</dbReference>